<keyword evidence="1" id="KW-1133">Transmembrane helix</keyword>
<gene>
    <name evidence="2" type="ORF">MNQ99_04715</name>
</gene>
<keyword evidence="1" id="KW-0812">Transmembrane</keyword>
<keyword evidence="1" id="KW-0472">Membrane</keyword>
<sequence length="109" mass="11930">MAHDYDNQLIESVAVRRTRLATALLYGNNPLQRRWKSSVRTFFFSVALAAVIAAVCVGYSFVTNLLEDLRQQQQQRAQSAVVLQISGDFADDDGGGGFRLTLTPHSGAA</sequence>
<evidence type="ECO:0000313" key="2">
    <source>
        <dbReference type="EMBL" id="UNK46664.1"/>
    </source>
</evidence>
<accession>A0ABY3W8K2</accession>
<name>A0ABY3W8K2_9MICC</name>
<proteinExistence type="predicted"/>
<keyword evidence="3" id="KW-1185">Reference proteome</keyword>
<feature type="transmembrane region" description="Helical" evidence="1">
    <location>
        <begin position="42"/>
        <end position="62"/>
    </location>
</feature>
<evidence type="ECO:0000313" key="3">
    <source>
        <dbReference type="Proteomes" id="UP000829069"/>
    </source>
</evidence>
<organism evidence="2 3">
    <name type="scientific">Arthrobacter sulfonylureivorans</name>
    <dbReference type="NCBI Taxonomy" id="2486855"/>
    <lineage>
        <taxon>Bacteria</taxon>
        <taxon>Bacillati</taxon>
        <taxon>Actinomycetota</taxon>
        <taxon>Actinomycetes</taxon>
        <taxon>Micrococcales</taxon>
        <taxon>Micrococcaceae</taxon>
        <taxon>Arthrobacter</taxon>
    </lineage>
</organism>
<evidence type="ECO:0008006" key="4">
    <source>
        <dbReference type="Google" id="ProtNLM"/>
    </source>
</evidence>
<reference evidence="2 3" key="1">
    <citation type="submission" date="2022-03" db="EMBL/GenBank/DDBJ databases">
        <title>Isotopic signatures of nitrous oxide derived from detoxification processes.</title>
        <authorList>
            <person name="Behrendt U."/>
            <person name="Buchen C."/>
            <person name="Well R."/>
            <person name="Ulrich A."/>
            <person name="Rohe L."/>
            <person name="Kolb S."/>
            <person name="Schloter M."/>
            <person name="Horn M.A."/>
            <person name="Augustin J."/>
        </authorList>
    </citation>
    <scope>NUCLEOTIDE SEQUENCE [LARGE SCALE GENOMIC DNA]</scope>
    <source>
        <strain evidence="2 3">S4-C24</strain>
    </source>
</reference>
<protein>
    <recommendedName>
        <fullName evidence="4">Two-component sensor histidine kinase</fullName>
    </recommendedName>
</protein>
<evidence type="ECO:0000256" key="1">
    <source>
        <dbReference type="SAM" id="Phobius"/>
    </source>
</evidence>
<dbReference type="RefSeq" id="WP_127512821.1">
    <property type="nucleotide sequence ID" value="NZ_CP093326.1"/>
</dbReference>
<dbReference type="EMBL" id="CP093326">
    <property type="protein sequence ID" value="UNK46664.1"/>
    <property type="molecule type" value="Genomic_DNA"/>
</dbReference>
<dbReference type="Proteomes" id="UP000829069">
    <property type="component" value="Chromosome"/>
</dbReference>